<dbReference type="CDD" id="cd06225">
    <property type="entry name" value="HAMP"/>
    <property type="match status" value="1"/>
</dbReference>
<keyword evidence="7" id="KW-0902">Two-component regulatory system</keyword>
<dbReference type="Proteomes" id="UP000741360">
    <property type="component" value="Unassembled WGS sequence"/>
</dbReference>
<dbReference type="Gene3D" id="1.10.287.130">
    <property type="match status" value="1"/>
</dbReference>
<dbReference type="EMBL" id="JACPSX010000275">
    <property type="protein sequence ID" value="MBI3016201.1"/>
    <property type="molecule type" value="Genomic_DNA"/>
</dbReference>
<keyword evidence="8 9" id="KW-0472">Membrane</keyword>
<evidence type="ECO:0000259" key="10">
    <source>
        <dbReference type="PROSITE" id="PS50109"/>
    </source>
</evidence>
<dbReference type="SUPFAM" id="SSF55874">
    <property type="entry name" value="ATPase domain of HSP90 chaperone/DNA topoisomerase II/histidine kinase"/>
    <property type="match status" value="1"/>
</dbReference>
<gene>
    <name evidence="12" type="ORF">HYY65_14325</name>
</gene>
<keyword evidence="4" id="KW-0597">Phosphoprotein</keyword>
<dbReference type="AlphaFoldDB" id="A0A932GS79"/>
<dbReference type="GO" id="GO:0016036">
    <property type="term" value="P:cellular response to phosphate starvation"/>
    <property type="evidence" value="ECO:0007669"/>
    <property type="project" value="TreeGrafter"/>
</dbReference>
<dbReference type="Pfam" id="PF00672">
    <property type="entry name" value="HAMP"/>
    <property type="match status" value="1"/>
</dbReference>
<feature type="domain" description="HAMP" evidence="11">
    <location>
        <begin position="82"/>
        <end position="134"/>
    </location>
</feature>
<accession>A0A932GS79</accession>
<dbReference type="PANTHER" id="PTHR45453:SF1">
    <property type="entry name" value="PHOSPHATE REGULON SENSOR PROTEIN PHOR"/>
    <property type="match status" value="1"/>
</dbReference>
<evidence type="ECO:0000313" key="13">
    <source>
        <dbReference type="Proteomes" id="UP000741360"/>
    </source>
</evidence>
<dbReference type="InterPro" id="IPR005467">
    <property type="entry name" value="His_kinase_dom"/>
</dbReference>
<dbReference type="CDD" id="cd00082">
    <property type="entry name" value="HisKA"/>
    <property type="match status" value="1"/>
</dbReference>
<evidence type="ECO:0000256" key="1">
    <source>
        <dbReference type="ARBA" id="ARBA00000085"/>
    </source>
</evidence>
<dbReference type="Pfam" id="PF00512">
    <property type="entry name" value="HisKA"/>
    <property type="match status" value="1"/>
</dbReference>
<sequence length="354" mass="39766">MKGRLLWKLLGINVLVIGVVILAVWLTIDYLAAKYFMALMKDYNIEPVAVHQMFLDASHRSLIWGSLAALALAVILNLLLTRKVLNPLSQMIGITGEIAAGEYTARVRIFSRDEVGQLAAAFNRMANSLQRIEKLRKTMVIDVAHELRTPLTNMRGYLEALNDGVMTPSKEIFKLLHEETLRLAKLVEDLLQLARADASWGTLRRDRIDLKELTGEVMESFQTMFAAKRIVVETDFSEVDGRILADQEKLFQVFRNLLQNAWQYTLHGGKVRILAERLPGKIKMNFVNTGEGISGDDLPFIFERFYRGEKSRSREHGGAGIGLAIMKELIEAHGGEVGAESSPGETRVWFTLPA</sequence>
<dbReference type="PANTHER" id="PTHR45453">
    <property type="entry name" value="PHOSPHATE REGULON SENSOR PROTEIN PHOR"/>
    <property type="match status" value="1"/>
</dbReference>
<comment type="caution">
    <text evidence="12">The sequence shown here is derived from an EMBL/GenBank/DDBJ whole genome shotgun (WGS) entry which is preliminary data.</text>
</comment>
<dbReference type="InterPro" id="IPR036890">
    <property type="entry name" value="HATPase_C_sf"/>
</dbReference>
<dbReference type="SUPFAM" id="SSF47384">
    <property type="entry name" value="Homodimeric domain of signal transducing histidine kinase"/>
    <property type="match status" value="1"/>
</dbReference>
<dbReference type="Gene3D" id="6.10.340.10">
    <property type="match status" value="1"/>
</dbReference>
<dbReference type="Gene3D" id="3.30.565.10">
    <property type="entry name" value="Histidine kinase-like ATPase, C-terminal domain"/>
    <property type="match status" value="1"/>
</dbReference>
<evidence type="ECO:0000313" key="12">
    <source>
        <dbReference type="EMBL" id="MBI3016201.1"/>
    </source>
</evidence>
<dbReference type="GO" id="GO:0005886">
    <property type="term" value="C:plasma membrane"/>
    <property type="evidence" value="ECO:0007669"/>
    <property type="project" value="TreeGrafter"/>
</dbReference>
<comment type="catalytic activity">
    <reaction evidence="1">
        <text>ATP + protein L-histidine = ADP + protein N-phospho-L-histidine.</text>
        <dbReference type="EC" id="2.7.13.3"/>
    </reaction>
</comment>
<dbReference type="SUPFAM" id="SSF158472">
    <property type="entry name" value="HAMP domain-like"/>
    <property type="match status" value="1"/>
</dbReference>
<dbReference type="SMART" id="SM00387">
    <property type="entry name" value="HATPase_c"/>
    <property type="match status" value="1"/>
</dbReference>
<evidence type="ECO:0000256" key="3">
    <source>
        <dbReference type="ARBA" id="ARBA00012438"/>
    </source>
</evidence>
<dbReference type="SMART" id="SM00388">
    <property type="entry name" value="HisKA"/>
    <property type="match status" value="1"/>
</dbReference>
<dbReference type="GO" id="GO:0000155">
    <property type="term" value="F:phosphorelay sensor kinase activity"/>
    <property type="evidence" value="ECO:0007669"/>
    <property type="project" value="InterPro"/>
</dbReference>
<evidence type="ECO:0000256" key="8">
    <source>
        <dbReference type="ARBA" id="ARBA00023136"/>
    </source>
</evidence>
<keyword evidence="5" id="KW-0808">Transferase</keyword>
<feature type="transmembrane region" description="Helical" evidence="9">
    <location>
        <begin position="12"/>
        <end position="33"/>
    </location>
</feature>
<reference evidence="12" key="1">
    <citation type="submission" date="2020-07" db="EMBL/GenBank/DDBJ databases">
        <title>Huge and variable diversity of episymbiotic CPR bacteria and DPANN archaea in groundwater ecosystems.</title>
        <authorList>
            <person name="He C.Y."/>
            <person name="Keren R."/>
            <person name="Whittaker M."/>
            <person name="Farag I.F."/>
            <person name="Doudna J."/>
            <person name="Cate J.H.D."/>
            <person name="Banfield J.F."/>
        </authorList>
    </citation>
    <scope>NUCLEOTIDE SEQUENCE</scope>
    <source>
        <strain evidence="12">NC_groundwater_717_Ag_S-0.2um_59_8</strain>
    </source>
</reference>
<dbReference type="InterPro" id="IPR003594">
    <property type="entry name" value="HATPase_dom"/>
</dbReference>
<name>A0A932GS79_UNCTE</name>
<protein>
    <recommendedName>
        <fullName evidence="3">histidine kinase</fullName>
        <ecNumber evidence="3">2.7.13.3</ecNumber>
    </recommendedName>
</protein>
<evidence type="ECO:0000256" key="9">
    <source>
        <dbReference type="SAM" id="Phobius"/>
    </source>
</evidence>
<feature type="domain" description="Histidine kinase" evidence="10">
    <location>
        <begin position="142"/>
        <end position="354"/>
    </location>
</feature>
<dbReference type="InterPro" id="IPR003661">
    <property type="entry name" value="HisK_dim/P_dom"/>
</dbReference>
<keyword evidence="9" id="KW-1133">Transmembrane helix</keyword>
<keyword evidence="6" id="KW-0418">Kinase</keyword>
<evidence type="ECO:0000256" key="2">
    <source>
        <dbReference type="ARBA" id="ARBA00004370"/>
    </source>
</evidence>
<evidence type="ECO:0000256" key="4">
    <source>
        <dbReference type="ARBA" id="ARBA00022553"/>
    </source>
</evidence>
<dbReference type="InterPro" id="IPR003660">
    <property type="entry name" value="HAMP_dom"/>
</dbReference>
<dbReference type="PRINTS" id="PR00344">
    <property type="entry name" value="BCTRLSENSOR"/>
</dbReference>
<dbReference type="FunFam" id="3.30.565.10:FF:000006">
    <property type="entry name" value="Sensor histidine kinase WalK"/>
    <property type="match status" value="1"/>
</dbReference>
<dbReference type="GO" id="GO:0004721">
    <property type="term" value="F:phosphoprotein phosphatase activity"/>
    <property type="evidence" value="ECO:0007669"/>
    <property type="project" value="TreeGrafter"/>
</dbReference>
<feature type="transmembrane region" description="Helical" evidence="9">
    <location>
        <begin position="62"/>
        <end position="80"/>
    </location>
</feature>
<dbReference type="InterPro" id="IPR004358">
    <property type="entry name" value="Sig_transdc_His_kin-like_C"/>
</dbReference>
<proteinExistence type="predicted"/>
<evidence type="ECO:0000256" key="6">
    <source>
        <dbReference type="ARBA" id="ARBA00022777"/>
    </source>
</evidence>
<evidence type="ECO:0000256" key="5">
    <source>
        <dbReference type="ARBA" id="ARBA00022679"/>
    </source>
</evidence>
<evidence type="ECO:0000259" key="11">
    <source>
        <dbReference type="PROSITE" id="PS50885"/>
    </source>
</evidence>
<dbReference type="PROSITE" id="PS50885">
    <property type="entry name" value="HAMP"/>
    <property type="match status" value="1"/>
</dbReference>
<dbReference type="FunFam" id="1.10.287.130:FF:000001">
    <property type="entry name" value="Two-component sensor histidine kinase"/>
    <property type="match status" value="1"/>
</dbReference>
<dbReference type="PROSITE" id="PS50109">
    <property type="entry name" value="HIS_KIN"/>
    <property type="match status" value="1"/>
</dbReference>
<dbReference type="InterPro" id="IPR036097">
    <property type="entry name" value="HisK_dim/P_sf"/>
</dbReference>
<dbReference type="EC" id="2.7.13.3" evidence="3"/>
<evidence type="ECO:0000256" key="7">
    <source>
        <dbReference type="ARBA" id="ARBA00023012"/>
    </source>
</evidence>
<keyword evidence="9" id="KW-0812">Transmembrane</keyword>
<comment type="subcellular location">
    <subcellularLocation>
        <location evidence="2">Membrane</location>
    </subcellularLocation>
</comment>
<dbReference type="Pfam" id="PF02518">
    <property type="entry name" value="HATPase_c"/>
    <property type="match status" value="1"/>
</dbReference>
<dbReference type="InterPro" id="IPR050351">
    <property type="entry name" value="BphY/WalK/GraS-like"/>
</dbReference>
<dbReference type="SMART" id="SM00304">
    <property type="entry name" value="HAMP"/>
    <property type="match status" value="1"/>
</dbReference>
<organism evidence="12 13">
    <name type="scientific">Tectimicrobiota bacterium</name>
    <dbReference type="NCBI Taxonomy" id="2528274"/>
    <lineage>
        <taxon>Bacteria</taxon>
        <taxon>Pseudomonadati</taxon>
        <taxon>Nitrospinota/Tectimicrobiota group</taxon>
        <taxon>Candidatus Tectimicrobiota</taxon>
    </lineage>
</organism>